<dbReference type="AlphaFoldDB" id="N1Q260"/>
<dbReference type="EMBL" id="KB446535">
    <property type="protein sequence ID" value="EME49782.1"/>
    <property type="molecule type" value="Genomic_DNA"/>
</dbReference>
<feature type="coiled-coil region" evidence="1">
    <location>
        <begin position="231"/>
        <end position="338"/>
    </location>
</feature>
<organism evidence="3 4">
    <name type="scientific">Dothistroma septosporum (strain NZE10 / CBS 128990)</name>
    <name type="common">Red band needle blight fungus</name>
    <name type="synonym">Mycosphaerella pini</name>
    <dbReference type="NCBI Taxonomy" id="675120"/>
    <lineage>
        <taxon>Eukaryota</taxon>
        <taxon>Fungi</taxon>
        <taxon>Dikarya</taxon>
        <taxon>Ascomycota</taxon>
        <taxon>Pezizomycotina</taxon>
        <taxon>Dothideomycetes</taxon>
        <taxon>Dothideomycetidae</taxon>
        <taxon>Mycosphaerellales</taxon>
        <taxon>Mycosphaerellaceae</taxon>
        <taxon>Dothistroma</taxon>
    </lineage>
</organism>
<name>N1Q260_DOTSN</name>
<feature type="coiled-coil region" evidence="1">
    <location>
        <begin position="374"/>
        <end position="429"/>
    </location>
</feature>
<dbReference type="OrthoDB" id="3639941at2759"/>
<evidence type="ECO:0000313" key="3">
    <source>
        <dbReference type="EMBL" id="EME49782.1"/>
    </source>
</evidence>
<dbReference type="OMA" id="SFKTEWA"/>
<keyword evidence="1" id="KW-0175">Coiled coil</keyword>
<keyword evidence="4" id="KW-1185">Reference proteome</keyword>
<evidence type="ECO:0000256" key="2">
    <source>
        <dbReference type="SAM" id="MobiDB-lite"/>
    </source>
</evidence>
<reference evidence="4" key="1">
    <citation type="journal article" date="2012" name="PLoS Genet.">
        <title>The genomes of the fungal plant pathogens Cladosporium fulvum and Dothistroma septosporum reveal adaptation to different hosts and lifestyles but also signatures of common ancestry.</title>
        <authorList>
            <person name="de Wit P.J.G.M."/>
            <person name="van der Burgt A."/>
            <person name="Oekmen B."/>
            <person name="Stergiopoulos I."/>
            <person name="Abd-Elsalam K.A."/>
            <person name="Aerts A.L."/>
            <person name="Bahkali A.H."/>
            <person name="Beenen H.G."/>
            <person name="Chettri P."/>
            <person name="Cox M.P."/>
            <person name="Datema E."/>
            <person name="de Vries R.P."/>
            <person name="Dhillon B."/>
            <person name="Ganley A.R."/>
            <person name="Griffiths S.A."/>
            <person name="Guo Y."/>
            <person name="Hamelin R.C."/>
            <person name="Henrissat B."/>
            <person name="Kabir M.S."/>
            <person name="Jashni M.K."/>
            <person name="Kema G."/>
            <person name="Klaubauf S."/>
            <person name="Lapidus A."/>
            <person name="Levasseur A."/>
            <person name="Lindquist E."/>
            <person name="Mehrabi R."/>
            <person name="Ohm R.A."/>
            <person name="Owen T.J."/>
            <person name="Salamov A."/>
            <person name="Schwelm A."/>
            <person name="Schijlen E."/>
            <person name="Sun H."/>
            <person name="van den Burg H.A."/>
            <person name="van Ham R.C.H.J."/>
            <person name="Zhang S."/>
            <person name="Goodwin S.B."/>
            <person name="Grigoriev I.V."/>
            <person name="Collemare J."/>
            <person name="Bradshaw R.E."/>
        </authorList>
    </citation>
    <scope>NUCLEOTIDE SEQUENCE [LARGE SCALE GENOMIC DNA]</scope>
    <source>
        <strain evidence="4">NZE10 / CBS 128990</strain>
    </source>
</reference>
<dbReference type="eggNOG" id="ENOG502RN2E">
    <property type="taxonomic scope" value="Eukaryota"/>
</dbReference>
<gene>
    <name evidence="3" type="ORF">DOTSEDRAFT_49975</name>
</gene>
<dbReference type="HOGENOM" id="CLU_554348_0_0_1"/>
<protein>
    <submittedName>
        <fullName evidence="3">Uncharacterized protein</fullName>
    </submittedName>
</protein>
<accession>N1Q260</accession>
<sequence>MRFFDVGQPFALRRPAIKLNDVDRALAGDLDTASMGQFSWKTRVRRRHEALAVQAPGVCCLDTTSFSTTSSLTQHDHPPSSDSSSLSSETRYTSYGLHRALNSLTISQTHVHFASKKAQKNLRYLDDMRATHDQMRNELDSAIDEYQEVFHLRDANDDPKLEGTMNRQFLSANNRLARASREYTAYVDDLNELRQLPELSRATLKSASMDWKVASKLDRQDEQHVSMYTKLREVQEQTQELEHMRHDLIDLTNPIGGLTQQLDGLEIERDNLKAERGRLKVELNTLHAERNDLQKERDSLRDDLSFKTEWAINLQQEQEILQKEHEGLQKEQESLQKDVSFKTEWAIDLTKHLNEAVARSQSLDVEVNSYKSQLSFAKAETTRYKDENKSLRRENQDLGYNLAGAQDEIDTLRNANEDLRRNTAHLRSEFEEVHGQARTLQRRFSDVTSSGRRSLMEPVPFVGGTAASIQETLEESQMRERVMSMGEKAMSF</sequence>
<evidence type="ECO:0000313" key="4">
    <source>
        <dbReference type="Proteomes" id="UP000016933"/>
    </source>
</evidence>
<dbReference type="Gene3D" id="1.10.287.1490">
    <property type="match status" value="1"/>
</dbReference>
<feature type="region of interest" description="Disordered" evidence="2">
    <location>
        <begin position="69"/>
        <end position="89"/>
    </location>
</feature>
<dbReference type="Proteomes" id="UP000016933">
    <property type="component" value="Unassembled WGS sequence"/>
</dbReference>
<reference evidence="3 4" key="2">
    <citation type="journal article" date="2012" name="PLoS Pathog.">
        <title>Diverse lifestyles and strategies of plant pathogenesis encoded in the genomes of eighteen Dothideomycetes fungi.</title>
        <authorList>
            <person name="Ohm R.A."/>
            <person name="Feau N."/>
            <person name="Henrissat B."/>
            <person name="Schoch C.L."/>
            <person name="Horwitz B.A."/>
            <person name="Barry K.W."/>
            <person name="Condon B.J."/>
            <person name="Copeland A.C."/>
            <person name="Dhillon B."/>
            <person name="Glaser F."/>
            <person name="Hesse C.N."/>
            <person name="Kosti I."/>
            <person name="LaButti K."/>
            <person name="Lindquist E.A."/>
            <person name="Lucas S."/>
            <person name="Salamov A.A."/>
            <person name="Bradshaw R.E."/>
            <person name="Ciuffetti L."/>
            <person name="Hamelin R.C."/>
            <person name="Kema G.H.J."/>
            <person name="Lawrence C."/>
            <person name="Scott J.A."/>
            <person name="Spatafora J.W."/>
            <person name="Turgeon B.G."/>
            <person name="de Wit P.J.G.M."/>
            <person name="Zhong S."/>
            <person name="Goodwin S.B."/>
            <person name="Grigoriev I.V."/>
        </authorList>
    </citation>
    <scope>NUCLEOTIDE SEQUENCE [LARGE SCALE GENOMIC DNA]</scope>
    <source>
        <strain evidence="4">NZE10 / CBS 128990</strain>
    </source>
</reference>
<dbReference type="Gene3D" id="6.10.250.3110">
    <property type="match status" value="1"/>
</dbReference>
<evidence type="ECO:0000256" key="1">
    <source>
        <dbReference type="SAM" id="Coils"/>
    </source>
</evidence>
<proteinExistence type="predicted"/>